<dbReference type="RefSeq" id="WP_184202204.1">
    <property type="nucleotide sequence ID" value="NZ_JACHGW010000004.1"/>
</dbReference>
<keyword evidence="2" id="KW-0645">Protease</keyword>
<evidence type="ECO:0000313" key="7">
    <source>
        <dbReference type="EMBL" id="MBB6052694.1"/>
    </source>
</evidence>
<dbReference type="Gene3D" id="3.90.1720.10">
    <property type="entry name" value="endopeptidase domain like (from Nostoc punctiforme)"/>
    <property type="match status" value="1"/>
</dbReference>
<evidence type="ECO:0000256" key="4">
    <source>
        <dbReference type="ARBA" id="ARBA00022807"/>
    </source>
</evidence>
<dbReference type="PANTHER" id="PTHR47359">
    <property type="entry name" value="PEPTIDOGLYCAN DL-ENDOPEPTIDASE CWLO"/>
    <property type="match status" value="1"/>
</dbReference>
<dbReference type="InterPro" id="IPR000064">
    <property type="entry name" value="NLP_P60_dom"/>
</dbReference>
<protein>
    <recommendedName>
        <fullName evidence="6">NlpC/P60 domain-containing protein</fullName>
    </recommendedName>
</protein>
<comment type="similarity">
    <text evidence="1">Belongs to the peptidase C40 family.</text>
</comment>
<organism evidence="7 8">
    <name type="scientific">Armatimonas rosea</name>
    <dbReference type="NCBI Taxonomy" id="685828"/>
    <lineage>
        <taxon>Bacteria</taxon>
        <taxon>Bacillati</taxon>
        <taxon>Armatimonadota</taxon>
        <taxon>Armatimonadia</taxon>
        <taxon>Armatimonadales</taxon>
        <taxon>Armatimonadaceae</taxon>
        <taxon>Armatimonas</taxon>
    </lineage>
</organism>
<dbReference type="GO" id="GO:0006508">
    <property type="term" value="P:proteolysis"/>
    <property type="evidence" value="ECO:0007669"/>
    <property type="project" value="UniProtKB-KW"/>
</dbReference>
<dbReference type="Proteomes" id="UP000520814">
    <property type="component" value="Unassembled WGS sequence"/>
</dbReference>
<sequence length="345" mass="36981">MKKFLLRLKIFGCLGSLALLALLTFFPMLREFVFTRSMQAQPTERQETTRKFLTMVHVLAPTPSPAPTPAPLATPSPAPASPSPAPLDATPSPSPEPTPPAALVPTPEPSLVAERTPEAVLIKRGDEEVGRFTTLYKTDMPGGNGPAAVSGPHAWWGTKELLFHGDLVTKKIEVFLPYAGAKGEVTGLKADEDGVTVSTSSGQSLRILPERHSWKGFIRAALGPETESPAPKYASLKKTVEGWIGTPYVWGGDTKKGIDCSGLVCQIFQSCKISLPRTSKEQATAGKPVTDELQWGDILCYDGHVSVYVGNGRSAEALGTKEAGGVVKYATIWHRPCTGARRLLP</sequence>
<feature type="domain" description="NlpC/P60" evidence="6">
    <location>
        <begin position="230"/>
        <end position="344"/>
    </location>
</feature>
<evidence type="ECO:0000313" key="8">
    <source>
        <dbReference type="Proteomes" id="UP000520814"/>
    </source>
</evidence>
<accession>A0A7W9SVH2</accession>
<dbReference type="Pfam" id="PF00877">
    <property type="entry name" value="NLPC_P60"/>
    <property type="match status" value="1"/>
</dbReference>
<feature type="compositionally biased region" description="Pro residues" evidence="5">
    <location>
        <begin position="92"/>
        <end position="108"/>
    </location>
</feature>
<evidence type="ECO:0000256" key="2">
    <source>
        <dbReference type="ARBA" id="ARBA00022670"/>
    </source>
</evidence>
<evidence type="ECO:0000256" key="3">
    <source>
        <dbReference type="ARBA" id="ARBA00022801"/>
    </source>
</evidence>
<keyword evidence="8" id="KW-1185">Reference proteome</keyword>
<gene>
    <name evidence="7" type="ORF">HNQ39_004515</name>
</gene>
<comment type="caution">
    <text evidence="7">The sequence shown here is derived from an EMBL/GenBank/DDBJ whole genome shotgun (WGS) entry which is preliminary data.</text>
</comment>
<name>A0A7W9SVH2_ARMRO</name>
<dbReference type="InterPro" id="IPR051794">
    <property type="entry name" value="PG_Endopeptidase_C40"/>
</dbReference>
<keyword evidence="4" id="KW-0788">Thiol protease</keyword>
<dbReference type="PANTHER" id="PTHR47359:SF3">
    <property type="entry name" value="NLP_P60 DOMAIN-CONTAINING PROTEIN-RELATED"/>
    <property type="match status" value="1"/>
</dbReference>
<feature type="region of interest" description="Disordered" evidence="5">
    <location>
        <begin position="63"/>
        <end position="118"/>
    </location>
</feature>
<evidence type="ECO:0000256" key="1">
    <source>
        <dbReference type="ARBA" id="ARBA00007074"/>
    </source>
</evidence>
<dbReference type="PROSITE" id="PS51935">
    <property type="entry name" value="NLPC_P60"/>
    <property type="match status" value="1"/>
</dbReference>
<dbReference type="InterPro" id="IPR038765">
    <property type="entry name" value="Papain-like_cys_pep_sf"/>
</dbReference>
<dbReference type="SUPFAM" id="SSF54001">
    <property type="entry name" value="Cysteine proteinases"/>
    <property type="match status" value="1"/>
</dbReference>
<evidence type="ECO:0000259" key="6">
    <source>
        <dbReference type="PROSITE" id="PS51935"/>
    </source>
</evidence>
<dbReference type="GO" id="GO:0008234">
    <property type="term" value="F:cysteine-type peptidase activity"/>
    <property type="evidence" value="ECO:0007669"/>
    <property type="project" value="UniProtKB-KW"/>
</dbReference>
<dbReference type="EMBL" id="JACHGW010000004">
    <property type="protein sequence ID" value="MBB6052694.1"/>
    <property type="molecule type" value="Genomic_DNA"/>
</dbReference>
<dbReference type="AlphaFoldDB" id="A0A7W9SVH2"/>
<reference evidence="7 8" key="1">
    <citation type="submission" date="2020-08" db="EMBL/GenBank/DDBJ databases">
        <title>Genomic Encyclopedia of Type Strains, Phase IV (KMG-IV): sequencing the most valuable type-strain genomes for metagenomic binning, comparative biology and taxonomic classification.</title>
        <authorList>
            <person name="Goeker M."/>
        </authorList>
    </citation>
    <scope>NUCLEOTIDE SEQUENCE [LARGE SCALE GENOMIC DNA]</scope>
    <source>
        <strain evidence="7 8">DSM 23562</strain>
    </source>
</reference>
<proteinExistence type="inferred from homology"/>
<keyword evidence="3" id="KW-0378">Hydrolase</keyword>
<evidence type="ECO:0000256" key="5">
    <source>
        <dbReference type="SAM" id="MobiDB-lite"/>
    </source>
</evidence>
<feature type="compositionally biased region" description="Pro residues" evidence="5">
    <location>
        <begin position="63"/>
        <end position="85"/>
    </location>
</feature>